<dbReference type="RefSeq" id="WP_129120688.1">
    <property type="nucleotide sequence ID" value="NZ_PEIB01000001.1"/>
</dbReference>
<evidence type="ECO:0000313" key="6">
    <source>
        <dbReference type="Proteomes" id="UP000290287"/>
    </source>
</evidence>
<dbReference type="AlphaFoldDB" id="A0A4Q0Z051"/>
<dbReference type="Gene3D" id="3.40.50.2300">
    <property type="match status" value="1"/>
</dbReference>
<keyword evidence="5" id="KW-0238">DNA-binding</keyword>
<dbReference type="SUPFAM" id="SSF52172">
    <property type="entry name" value="CheY-like"/>
    <property type="match status" value="1"/>
</dbReference>
<dbReference type="PROSITE" id="PS50110">
    <property type="entry name" value="RESPONSE_REGULATORY"/>
    <property type="match status" value="1"/>
</dbReference>
<dbReference type="Proteomes" id="UP000290287">
    <property type="component" value="Unassembled WGS sequence"/>
</dbReference>
<name>A0A4Q0Z051_9GAMM</name>
<dbReference type="OrthoDB" id="236568at2"/>
<dbReference type="InterPro" id="IPR001789">
    <property type="entry name" value="Sig_transdc_resp-reg_receiver"/>
</dbReference>
<dbReference type="InterPro" id="IPR007492">
    <property type="entry name" value="LytTR_DNA-bd_dom"/>
</dbReference>
<dbReference type="PANTHER" id="PTHR37299">
    <property type="entry name" value="TRANSCRIPTIONAL REGULATOR-RELATED"/>
    <property type="match status" value="1"/>
</dbReference>
<organism evidence="5 6">
    <name type="scientific">Veronia nyctiphanis</name>
    <dbReference type="NCBI Taxonomy" id="1278244"/>
    <lineage>
        <taxon>Bacteria</taxon>
        <taxon>Pseudomonadati</taxon>
        <taxon>Pseudomonadota</taxon>
        <taxon>Gammaproteobacteria</taxon>
        <taxon>Vibrionales</taxon>
        <taxon>Vibrionaceae</taxon>
        <taxon>Veronia</taxon>
    </lineage>
</organism>
<sequence>MTQTFSAVLAEDEPLLLRHLDKLLADLWPELVIEAKCKNGSQAHSTITEIQPDVVFLDINMPGLDGLQLAEKIGQLKRPPYIVFTTAYSEHALEAFEKNAVDYLLKPLDESRLLKACEKVKTRLLSETKTSDTPDLHHILKQLQAGVASPATKEPLKWIRAARGEDIHLVSVDDVAFFKAEDKYISVYCPQQEEKLEEYIIRTSLKELASQLDQDNFWQIHRSTIINIRKLSKVKKDFTGKMHALVCGQKLPVSRASQALFKGM</sequence>
<dbReference type="PROSITE" id="PS50930">
    <property type="entry name" value="HTH_LYTTR"/>
    <property type="match status" value="1"/>
</dbReference>
<evidence type="ECO:0000259" key="3">
    <source>
        <dbReference type="PROSITE" id="PS50110"/>
    </source>
</evidence>
<dbReference type="GO" id="GO:0003677">
    <property type="term" value="F:DNA binding"/>
    <property type="evidence" value="ECO:0007669"/>
    <property type="project" value="UniProtKB-KW"/>
</dbReference>
<gene>
    <name evidence="5" type="ORF">CS022_00825</name>
</gene>
<feature type="domain" description="HTH LytTR-type" evidence="4">
    <location>
        <begin position="159"/>
        <end position="264"/>
    </location>
</feature>
<proteinExistence type="predicted"/>
<protein>
    <submittedName>
        <fullName evidence="5">DNA-binding response regulator</fullName>
    </submittedName>
</protein>
<evidence type="ECO:0000256" key="1">
    <source>
        <dbReference type="ARBA" id="ARBA00023012"/>
    </source>
</evidence>
<feature type="modified residue" description="4-aspartylphosphate" evidence="2">
    <location>
        <position position="58"/>
    </location>
</feature>
<dbReference type="Gene3D" id="2.40.50.1020">
    <property type="entry name" value="LytTr DNA-binding domain"/>
    <property type="match status" value="1"/>
</dbReference>
<dbReference type="SMART" id="SM00850">
    <property type="entry name" value="LytTR"/>
    <property type="match status" value="1"/>
</dbReference>
<dbReference type="GO" id="GO:0000156">
    <property type="term" value="F:phosphorelay response regulator activity"/>
    <property type="evidence" value="ECO:0007669"/>
    <property type="project" value="InterPro"/>
</dbReference>
<reference evidence="5 6" key="1">
    <citation type="submission" date="2017-10" db="EMBL/GenBank/DDBJ databases">
        <title>Nyctiphanis sp. nov., isolated from the stomach of the euphausiid Nyctiphanes simplex (Hansen, 1911) in the Gulf of California.</title>
        <authorList>
            <person name="Gomez-Gil B."/>
            <person name="Aguilar-Mendez M."/>
            <person name="Lopez-Cortes A."/>
            <person name="Gomez-Gutierrez J."/>
            <person name="Roque A."/>
            <person name="Lang E."/>
            <person name="Gonzalez-Castillo A."/>
        </authorList>
    </citation>
    <scope>NUCLEOTIDE SEQUENCE [LARGE SCALE GENOMIC DNA]</scope>
    <source>
        <strain evidence="5 6">CAIM 600</strain>
    </source>
</reference>
<dbReference type="Pfam" id="PF04397">
    <property type="entry name" value="LytTR"/>
    <property type="match status" value="1"/>
</dbReference>
<keyword evidence="6" id="KW-1185">Reference proteome</keyword>
<keyword evidence="1" id="KW-0902">Two-component regulatory system</keyword>
<evidence type="ECO:0000256" key="2">
    <source>
        <dbReference type="PROSITE-ProRule" id="PRU00169"/>
    </source>
</evidence>
<comment type="caution">
    <text evidence="5">The sequence shown here is derived from an EMBL/GenBank/DDBJ whole genome shotgun (WGS) entry which is preliminary data.</text>
</comment>
<evidence type="ECO:0000313" key="5">
    <source>
        <dbReference type="EMBL" id="RXJ74799.1"/>
    </source>
</evidence>
<feature type="domain" description="Response regulatory" evidence="3">
    <location>
        <begin position="6"/>
        <end position="121"/>
    </location>
</feature>
<accession>A0A4Q0Z051</accession>
<dbReference type="PANTHER" id="PTHR37299:SF1">
    <property type="entry name" value="STAGE 0 SPORULATION PROTEIN A HOMOLOG"/>
    <property type="match status" value="1"/>
</dbReference>
<dbReference type="Pfam" id="PF00072">
    <property type="entry name" value="Response_reg"/>
    <property type="match status" value="1"/>
</dbReference>
<dbReference type="SMART" id="SM00448">
    <property type="entry name" value="REC"/>
    <property type="match status" value="1"/>
</dbReference>
<keyword evidence="2" id="KW-0597">Phosphoprotein</keyword>
<dbReference type="InterPro" id="IPR046947">
    <property type="entry name" value="LytR-like"/>
</dbReference>
<dbReference type="EMBL" id="PEIB01000001">
    <property type="protein sequence ID" value="RXJ74799.1"/>
    <property type="molecule type" value="Genomic_DNA"/>
</dbReference>
<evidence type="ECO:0000259" key="4">
    <source>
        <dbReference type="PROSITE" id="PS50930"/>
    </source>
</evidence>
<dbReference type="InterPro" id="IPR011006">
    <property type="entry name" value="CheY-like_superfamily"/>
</dbReference>